<comment type="similarity">
    <text evidence="1">Belongs to the peptidase M20A family.</text>
</comment>
<evidence type="ECO:0000313" key="6">
    <source>
        <dbReference type="Proteomes" id="UP000623467"/>
    </source>
</evidence>
<reference evidence="5" key="1">
    <citation type="submission" date="2020-05" db="EMBL/GenBank/DDBJ databases">
        <title>Mycena genomes resolve the evolution of fungal bioluminescence.</title>
        <authorList>
            <person name="Tsai I.J."/>
        </authorList>
    </citation>
    <scope>NUCLEOTIDE SEQUENCE</scope>
    <source>
        <strain evidence="5">160909Yilan</strain>
    </source>
</reference>
<feature type="region of interest" description="Disordered" evidence="2">
    <location>
        <begin position="1"/>
        <end position="38"/>
    </location>
</feature>
<dbReference type="EMBL" id="JACAZH010000004">
    <property type="protein sequence ID" value="KAF7370574.1"/>
    <property type="molecule type" value="Genomic_DNA"/>
</dbReference>
<dbReference type="CDD" id="cd05672">
    <property type="entry name" value="M20_ACY1L2-like"/>
    <property type="match status" value="1"/>
</dbReference>
<accession>A0A8H6Z433</accession>
<dbReference type="Pfam" id="PF07687">
    <property type="entry name" value="M20_dimer"/>
    <property type="match status" value="1"/>
</dbReference>
<organism evidence="5 6">
    <name type="scientific">Mycena sanguinolenta</name>
    <dbReference type="NCBI Taxonomy" id="230812"/>
    <lineage>
        <taxon>Eukaryota</taxon>
        <taxon>Fungi</taxon>
        <taxon>Dikarya</taxon>
        <taxon>Basidiomycota</taxon>
        <taxon>Agaricomycotina</taxon>
        <taxon>Agaricomycetes</taxon>
        <taxon>Agaricomycetidae</taxon>
        <taxon>Agaricales</taxon>
        <taxon>Marasmiineae</taxon>
        <taxon>Mycenaceae</taxon>
        <taxon>Mycena</taxon>
    </lineage>
</organism>
<dbReference type="InterPro" id="IPR011650">
    <property type="entry name" value="Peptidase_M20_dimer"/>
</dbReference>
<dbReference type="InterPro" id="IPR036264">
    <property type="entry name" value="Bact_exopeptidase_dim_dom"/>
</dbReference>
<dbReference type="AlphaFoldDB" id="A0A8H6Z433"/>
<dbReference type="Gene3D" id="3.40.630.10">
    <property type="entry name" value="Zn peptidases"/>
    <property type="match status" value="1"/>
</dbReference>
<evidence type="ECO:0000256" key="1">
    <source>
        <dbReference type="ARBA" id="ARBA00006247"/>
    </source>
</evidence>
<name>A0A8H6Z433_9AGAR</name>
<dbReference type="Pfam" id="PF01546">
    <property type="entry name" value="Peptidase_M20"/>
    <property type="match status" value="1"/>
</dbReference>
<comment type="caution">
    <text evidence="5">The sequence shown here is derived from an EMBL/GenBank/DDBJ whole genome shotgun (WGS) entry which is preliminary data.</text>
</comment>
<sequence>MSSSSHLDIGTFYVDPQKPTNELTNKKKKKPKKKEPDARFITSSGKIAIDLATTGHVRDAPKASVVVTSKSGNITLNLLPADDESRPRLDLNVTNNSGKVVVFIPRTYGGPIQLQTKSGSFEFLPAISQHINVVKAGETESLVLFGSPSSHSDYCQINTRSGKIIIGLKDEDKVVEELGFWQRLFHPRPSRPPSPQPEIVITFPTHCFNYVITAEFGGLDAPCFATDIWCHGWSVVPFAYDVPELRPRASFFCFGMSLHQAGCFGTLFRRKHSSTRTSRARDPPLPRLRREAGPPAPVGSPAPPALKCHYLTPCDHSYADAKDWWLETDVDPPAYPFERDSEFPSVIDTKLDALSPELRKLSLDIHDHPELAFSEIFAHDVLTSFMASHGFTVTKNYLGLDTAFRAEFTHGKGGRVLGINSGHACGHNLIAWSGCGAALAVKAALEAHNIPGKVVLLGTPAEEGGGGKVILLERGGYDDMDLCVMCHPSPGPKNSASIARTIAVQDIKVEYAGRNAHAGAAPWEGTNALDAAFLAYSNISVLRQQMKPDHRVHGIIESNGDWVPNGKHFSFKSSSTNGRAVIPDYAKMHWLVRAPTSSDLAAFVERVKNCFEAAALATSCEMKLHFEHPYWDLNQNQVLGQEFSDIVMKRYGIITSTGIGSASTDFGNVSYALPALHPGFAIPTVPNGGNHTIGFTKAAATQEAHEATLLITKGLAHTGLRALRDDDFFKQVKEAFIHTQANAGNL</sequence>
<dbReference type="PANTHER" id="PTHR30575">
    <property type="entry name" value="PEPTIDASE M20"/>
    <property type="match status" value="1"/>
</dbReference>
<dbReference type="FunFam" id="3.30.70.360:FF:000004">
    <property type="entry name" value="Peptidase M20 domain-containing protein 2"/>
    <property type="match status" value="1"/>
</dbReference>
<feature type="compositionally biased region" description="Basic and acidic residues" evidence="2">
    <location>
        <begin position="279"/>
        <end position="292"/>
    </location>
</feature>
<dbReference type="InterPro" id="IPR055754">
    <property type="entry name" value="DUF7330"/>
</dbReference>
<protein>
    <submittedName>
        <fullName evidence="5">Aminoacylase 1-like protein 2</fullName>
    </submittedName>
</protein>
<evidence type="ECO:0000313" key="5">
    <source>
        <dbReference type="EMBL" id="KAF7370574.1"/>
    </source>
</evidence>
<feature type="domain" description="Peptidase M20 dimerisation" evidence="3">
    <location>
        <begin position="508"/>
        <end position="616"/>
    </location>
</feature>
<feature type="domain" description="DUF7330" evidence="4">
    <location>
        <begin position="10"/>
        <end position="171"/>
    </location>
</feature>
<dbReference type="Pfam" id="PF24016">
    <property type="entry name" value="DUF7330"/>
    <property type="match status" value="1"/>
</dbReference>
<dbReference type="PANTHER" id="PTHR30575:SF0">
    <property type="entry name" value="XAA-ARG DIPEPTIDASE"/>
    <property type="match status" value="1"/>
</dbReference>
<dbReference type="Proteomes" id="UP000623467">
    <property type="component" value="Unassembled WGS sequence"/>
</dbReference>
<gene>
    <name evidence="5" type="ORF">MSAN_00689800</name>
</gene>
<dbReference type="OrthoDB" id="6119954at2759"/>
<dbReference type="InterPro" id="IPR052030">
    <property type="entry name" value="Peptidase_M20/M20A_hydrolases"/>
</dbReference>
<keyword evidence="6" id="KW-1185">Reference proteome</keyword>
<proteinExistence type="inferred from homology"/>
<feature type="region of interest" description="Disordered" evidence="2">
    <location>
        <begin position="274"/>
        <end position="301"/>
    </location>
</feature>
<dbReference type="SUPFAM" id="SSF53187">
    <property type="entry name" value="Zn-dependent exopeptidases"/>
    <property type="match status" value="1"/>
</dbReference>
<dbReference type="Gene3D" id="3.30.70.360">
    <property type="match status" value="1"/>
</dbReference>
<evidence type="ECO:0000256" key="2">
    <source>
        <dbReference type="SAM" id="MobiDB-lite"/>
    </source>
</evidence>
<dbReference type="SUPFAM" id="SSF55031">
    <property type="entry name" value="Bacterial exopeptidase dimerisation domain"/>
    <property type="match status" value="1"/>
</dbReference>
<dbReference type="InterPro" id="IPR002933">
    <property type="entry name" value="Peptidase_M20"/>
</dbReference>
<dbReference type="GO" id="GO:0016805">
    <property type="term" value="F:dipeptidase activity"/>
    <property type="evidence" value="ECO:0007669"/>
    <property type="project" value="TreeGrafter"/>
</dbReference>
<evidence type="ECO:0000259" key="3">
    <source>
        <dbReference type="Pfam" id="PF07687"/>
    </source>
</evidence>
<evidence type="ECO:0000259" key="4">
    <source>
        <dbReference type="Pfam" id="PF24016"/>
    </source>
</evidence>